<dbReference type="FunFam" id="1.20.1250.20:FF:000067">
    <property type="entry name" value="sialin isoform X2"/>
    <property type="match status" value="1"/>
</dbReference>
<keyword evidence="13" id="KW-0458">Lysosome</keyword>
<dbReference type="CDD" id="cd17318">
    <property type="entry name" value="MFS_SLC17"/>
    <property type="match status" value="1"/>
</dbReference>
<dbReference type="PANTHER" id="PTHR11662">
    <property type="entry name" value="SOLUTE CARRIER FAMILY 17"/>
    <property type="match status" value="1"/>
</dbReference>
<keyword evidence="6" id="KW-1003">Cell membrane</keyword>
<dbReference type="RefSeq" id="XP_015517463.1">
    <property type="nucleotide sequence ID" value="XM_015661977.2"/>
</dbReference>
<evidence type="ECO:0000256" key="25">
    <source>
        <dbReference type="ARBA" id="ARBA00081925"/>
    </source>
</evidence>
<keyword evidence="9 27" id="KW-1133">Transmembrane helix</keyword>
<dbReference type="AlphaFoldDB" id="A0A6J0BTY4"/>
<evidence type="ECO:0000256" key="22">
    <source>
        <dbReference type="ARBA" id="ARBA00069713"/>
    </source>
</evidence>
<comment type="function">
    <text evidence="21">Receptor for CM101, a polysaccharide produced by group B Streptococcus with antipathoangiogenic properties.</text>
</comment>
<dbReference type="InterPro" id="IPR005829">
    <property type="entry name" value="Sugar_transporter_CS"/>
</dbReference>
<keyword evidence="11 27" id="KW-0472">Membrane</keyword>
<feature type="transmembrane region" description="Helical" evidence="27">
    <location>
        <begin position="371"/>
        <end position="393"/>
    </location>
</feature>
<comment type="catalytic activity">
    <reaction evidence="17">
        <text>N-acetylneuraminate(in) + H(+)(in) = N-acetylneuraminate(out) + H(+)(out)</text>
        <dbReference type="Rhea" id="RHEA:28987"/>
        <dbReference type="ChEBI" id="CHEBI:15378"/>
        <dbReference type="ChEBI" id="CHEBI:35418"/>
    </reaction>
    <physiologicalReaction direction="right-to-left" evidence="17">
        <dbReference type="Rhea" id="RHEA:28989"/>
    </physiologicalReaction>
</comment>
<feature type="compositionally biased region" description="Basic and acidic residues" evidence="26">
    <location>
        <begin position="470"/>
        <end position="485"/>
    </location>
</feature>
<gene>
    <name evidence="30" type="primary">LOC107222561</name>
</gene>
<evidence type="ECO:0000256" key="15">
    <source>
        <dbReference type="ARBA" id="ARBA00050101"/>
    </source>
</evidence>
<evidence type="ECO:0000256" key="2">
    <source>
        <dbReference type="ARBA" id="ARBA00004554"/>
    </source>
</evidence>
<dbReference type="InterPro" id="IPR050382">
    <property type="entry name" value="MFS_Na/Anion_cotransporter"/>
</dbReference>
<dbReference type="InterPro" id="IPR011701">
    <property type="entry name" value="MFS"/>
</dbReference>
<evidence type="ECO:0000256" key="16">
    <source>
        <dbReference type="ARBA" id="ARBA00050554"/>
    </source>
</evidence>
<keyword evidence="5" id="KW-0813">Transport</keyword>
<accession>A0A6J0BTY4</accession>
<dbReference type="PROSITE" id="PS00217">
    <property type="entry name" value="SUGAR_TRANSPORT_2"/>
    <property type="match status" value="1"/>
</dbReference>
<dbReference type="GO" id="GO:0015293">
    <property type="term" value="F:symporter activity"/>
    <property type="evidence" value="ECO:0007669"/>
    <property type="project" value="UniProtKB-KW"/>
</dbReference>
<feature type="region of interest" description="Disordered" evidence="26">
    <location>
        <begin position="467"/>
        <end position="501"/>
    </location>
</feature>
<feature type="transmembrane region" description="Helical" evidence="27">
    <location>
        <begin position="345"/>
        <end position="365"/>
    </location>
</feature>
<protein>
    <recommendedName>
        <fullName evidence="22">Sialin</fullName>
    </recommendedName>
    <alternativeName>
        <fullName evidence="25">H(+)/nitrate cotransporter</fullName>
    </alternativeName>
    <alternativeName>
        <fullName evidence="23">H(+)/sialic acid cotransporter</fullName>
    </alternativeName>
    <alternativeName>
        <fullName evidence="24">Vesicular excitatory amino acid transporter</fullName>
    </alternativeName>
</protein>
<evidence type="ECO:0000256" key="8">
    <source>
        <dbReference type="ARBA" id="ARBA00022847"/>
    </source>
</evidence>
<evidence type="ECO:0000256" key="26">
    <source>
        <dbReference type="SAM" id="MobiDB-lite"/>
    </source>
</evidence>
<evidence type="ECO:0000256" key="17">
    <source>
        <dbReference type="ARBA" id="ARBA00050625"/>
    </source>
</evidence>
<evidence type="ECO:0000256" key="1">
    <source>
        <dbReference type="ARBA" id="ARBA00004432"/>
    </source>
</evidence>
<evidence type="ECO:0000256" key="10">
    <source>
        <dbReference type="ARBA" id="ARBA00023018"/>
    </source>
</evidence>
<evidence type="ECO:0000256" key="24">
    <source>
        <dbReference type="ARBA" id="ARBA00081195"/>
    </source>
</evidence>
<proteinExistence type="predicted"/>
<comment type="catalytic activity">
    <reaction evidence="18">
        <text>N-acetyl-L-aspartyl-L-glutamate(out) = N-acetyl-L-aspartyl-L-glutamate(in)</text>
        <dbReference type="Rhea" id="RHEA:72599"/>
        <dbReference type="ChEBI" id="CHEBI:76931"/>
    </reaction>
    <physiologicalReaction direction="left-to-right" evidence="18">
        <dbReference type="Rhea" id="RHEA:72600"/>
    </physiologicalReaction>
</comment>
<keyword evidence="7 27" id="KW-0812">Transmembrane</keyword>
<name>A0A6J0BTY4_NEOLC</name>
<dbReference type="OrthoDB" id="2985014at2759"/>
<dbReference type="GO" id="GO:0030672">
    <property type="term" value="C:synaptic vesicle membrane"/>
    <property type="evidence" value="ECO:0007669"/>
    <property type="project" value="UniProtKB-SubCell"/>
</dbReference>
<dbReference type="InterPro" id="IPR020846">
    <property type="entry name" value="MFS_dom"/>
</dbReference>
<feature type="transmembrane region" description="Helical" evidence="27">
    <location>
        <begin position="309"/>
        <end position="333"/>
    </location>
</feature>
<feature type="transmembrane region" description="Helical" evidence="27">
    <location>
        <begin position="405"/>
        <end position="427"/>
    </location>
</feature>
<dbReference type="PANTHER" id="PTHR11662:SF415">
    <property type="entry name" value="AT30085P-RELATED"/>
    <property type="match status" value="1"/>
</dbReference>
<dbReference type="Proteomes" id="UP000829291">
    <property type="component" value="Chromosome 7"/>
</dbReference>
<keyword evidence="29" id="KW-1185">Reference proteome</keyword>
<keyword evidence="8" id="KW-0769">Symport</keyword>
<dbReference type="Pfam" id="PF07690">
    <property type="entry name" value="MFS_1"/>
    <property type="match status" value="1"/>
</dbReference>
<feature type="transmembrane region" description="Helical" evidence="27">
    <location>
        <begin position="113"/>
        <end position="133"/>
    </location>
</feature>
<dbReference type="PROSITE" id="PS50850">
    <property type="entry name" value="MFS"/>
    <property type="match status" value="1"/>
</dbReference>
<feature type="transmembrane region" description="Helical" evidence="27">
    <location>
        <begin position="175"/>
        <end position="198"/>
    </location>
</feature>
<dbReference type="Gene3D" id="1.20.1250.20">
    <property type="entry name" value="MFS general substrate transporter like domains"/>
    <property type="match status" value="1"/>
</dbReference>
<dbReference type="FunFam" id="1.20.1250.20:FF:000003">
    <property type="entry name" value="Solute carrier family 17 member 3"/>
    <property type="match status" value="1"/>
</dbReference>
<dbReference type="FunCoup" id="A0A6J0BTY4">
    <property type="interactions" value="102"/>
</dbReference>
<evidence type="ECO:0000256" key="27">
    <source>
        <dbReference type="SAM" id="Phobius"/>
    </source>
</evidence>
<comment type="catalytic activity">
    <reaction evidence="20">
        <text>D-glucuronate(out) + H(+)(out) = D-glucuronate(in) + H(+)(in)</text>
        <dbReference type="Rhea" id="RHEA:72591"/>
        <dbReference type="ChEBI" id="CHEBI:15378"/>
        <dbReference type="ChEBI" id="CHEBI:58720"/>
    </reaction>
    <physiologicalReaction direction="left-to-right" evidence="20">
        <dbReference type="Rhea" id="RHEA:72592"/>
    </physiologicalReaction>
</comment>
<dbReference type="GO" id="GO:0046942">
    <property type="term" value="P:carboxylic acid transport"/>
    <property type="evidence" value="ECO:0007669"/>
    <property type="project" value="UniProtKB-ARBA"/>
</dbReference>
<keyword evidence="12" id="KW-0325">Glycoprotein</keyword>
<feature type="transmembrane region" description="Helical" evidence="27">
    <location>
        <begin position="439"/>
        <end position="457"/>
    </location>
</feature>
<evidence type="ECO:0000256" key="6">
    <source>
        <dbReference type="ARBA" id="ARBA00022475"/>
    </source>
</evidence>
<evidence type="ECO:0000256" key="20">
    <source>
        <dbReference type="ARBA" id="ARBA00051612"/>
    </source>
</evidence>
<evidence type="ECO:0000256" key="19">
    <source>
        <dbReference type="ARBA" id="ARBA00051447"/>
    </source>
</evidence>
<dbReference type="InterPro" id="IPR036259">
    <property type="entry name" value="MFS_trans_sf"/>
</dbReference>
<feature type="transmembrane region" description="Helical" evidence="27">
    <location>
        <begin position="16"/>
        <end position="40"/>
    </location>
</feature>
<feature type="transmembrane region" description="Helical" evidence="27">
    <location>
        <begin position="207"/>
        <end position="231"/>
    </location>
</feature>
<evidence type="ECO:0000256" key="14">
    <source>
        <dbReference type="ARBA" id="ARBA00023329"/>
    </source>
</evidence>
<dbReference type="GeneID" id="107222561"/>
<evidence type="ECO:0000256" key="7">
    <source>
        <dbReference type="ARBA" id="ARBA00022692"/>
    </source>
</evidence>
<evidence type="ECO:0000313" key="30">
    <source>
        <dbReference type="RefSeq" id="XP_015517463.1"/>
    </source>
</evidence>
<reference evidence="30" key="1">
    <citation type="submission" date="2025-08" db="UniProtKB">
        <authorList>
            <consortium name="RefSeq"/>
        </authorList>
    </citation>
    <scope>IDENTIFICATION</scope>
    <source>
        <tissue evidence="30">Thorax and Abdomen</tissue>
    </source>
</reference>
<evidence type="ECO:0000256" key="13">
    <source>
        <dbReference type="ARBA" id="ARBA00023228"/>
    </source>
</evidence>
<dbReference type="SUPFAM" id="SSF103473">
    <property type="entry name" value="MFS general substrate transporter"/>
    <property type="match status" value="1"/>
</dbReference>
<dbReference type="GO" id="GO:0016323">
    <property type="term" value="C:basolateral plasma membrane"/>
    <property type="evidence" value="ECO:0007669"/>
    <property type="project" value="UniProtKB-SubCell"/>
</dbReference>
<evidence type="ECO:0000256" key="9">
    <source>
        <dbReference type="ARBA" id="ARBA00022989"/>
    </source>
</evidence>
<dbReference type="GO" id="GO:0005765">
    <property type="term" value="C:lysosomal membrane"/>
    <property type="evidence" value="ECO:0007669"/>
    <property type="project" value="UniProtKB-SubCell"/>
</dbReference>
<comment type="catalytic activity">
    <reaction evidence="15">
        <text>2 nitrate(out) + H(+)(out) = 2 nitrate(in) + H(+)(in)</text>
        <dbReference type="Rhea" id="RHEA:71539"/>
        <dbReference type="ChEBI" id="CHEBI:15378"/>
        <dbReference type="ChEBI" id="CHEBI:17632"/>
    </reaction>
    <physiologicalReaction direction="left-to-right" evidence="15">
        <dbReference type="Rhea" id="RHEA:71540"/>
    </physiologicalReaction>
</comment>
<dbReference type="KEGG" id="nlo:107222561"/>
<evidence type="ECO:0000313" key="29">
    <source>
        <dbReference type="Proteomes" id="UP000829291"/>
    </source>
</evidence>
<keyword evidence="14" id="KW-0968">Cytoplasmic vesicle</keyword>
<comment type="catalytic activity">
    <reaction evidence="19">
        <text>L-glutamate(out) = L-glutamate(in)</text>
        <dbReference type="Rhea" id="RHEA:66336"/>
        <dbReference type="ChEBI" id="CHEBI:29985"/>
    </reaction>
    <physiologicalReaction direction="left-to-right" evidence="19">
        <dbReference type="Rhea" id="RHEA:66337"/>
    </physiologicalReaction>
</comment>
<evidence type="ECO:0000256" key="3">
    <source>
        <dbReference type="ARBA" id="ARBA00004638"/>
    </source>
</evidence>
<sequence length="501" mass="55087">MFHTWKTYFANVPQRWVFAVMGCLAVSNAFSMRICLNLAITKMVSRVKTSSNFTILDDTCPAPEGTVHSSSNGDGTYDWDEYTQGIILSSFFWGYIITQIPGGILADKFGGKYTLGIGILSTAIFTMLTPLVVETFDATGLIVLRVLMGLGEGTTFPAANSLVAQWAPPEERSKISTVVMSGMQVGTVLGTSLSGVLIQNFSIGWPVVFYFFGGIGALWFPVWVVLCYSYPDTHPFISDQEKEFLRERMSEHTHKQTAATPWRRILTSAPMWALMIGKVGENFGFQTMVTDLPKYMSSVLKFSIQTNGFLSALPLLAMWLGGIGSSWIADWMIKKDKISRTNLRKVCATIAAAGPAGFLVGASYAGCDRTIVVILFTLGMGLMGFIYPSTMVNGLDLSPNYSGSLTAMTTTIVAIAGIAAPYAVGVLTPNQTLSEWRTVFWITFAVYLVSVLIYDLWADGEVQDWNDPGLDEKTNKEEVQRRKQNSDIPLSRRPVQKVHPA</sequence>
<evidence type="ECO:0000256" key="21">
    <source>
        <dbReference type="ARBA" id="ARBA00056891"/>
    </source>
</evidence>
<feature type="domain" description="Major facilitator superfamily (MFS) profile" evidence="28">
    <location>
        <begin position="17"/>
        <end position="462"/>
    </location>
</feature>
<comment type="subcellular location">
    <subcellularLocation>
        <location evidence="2">Basolateral cell membrane</location>
        <topology evidence="2">Multi-pass membrane protein</topology>
    </subcellularLocation>
    <subcellularLocation>
        <location evidence="3">Cytoplasmic vesicle</location>
        <location evidence="3">Secretory vesicle membrane</location>
        <topology evidence="3">Multi-pass membrane protein</topology>
    </subcellularLocation>
    <subcellularLocation>
        <location evidence="1">Cytoplasmic vesicle</location>
        <location evidence="1">Secretory vesicle</location>
        <location evidence="1">Synaptic vesicle membrane</location>
    </subcellularLocation>
    <subcellularLocation>
        <location evidence="4">Lysosome membrane</location>
    </subcellularLocation>
</comment>
<evidence type="ECO:0000256" key="4">
    <source>
        <dbReference type="ARBA" id="ARBA00004656"/>
    </source>
</evidence>
<evidence type="ECO:0000256" key="23">
    <source>
        <dbReference type="ARBA" id="ARBA00080244"/>
    </source>
</evidence>
<evidence type="ECO:0000256" key="11">
    <source>
        <dbReference type="ARBA" id="ARBA00023136"/>
    </source>
</evidence>
<dbReference type="GO" id="GO:0006820">
    <property type="term" value="P:monoatomic anion transport"/>
    <property type="evidence" value="ECO:0007669"/>
    <property type="project" value="TreeGrafter"/>
</dbReference>
<evidence type="ECO:0000259" key="28">
    <source>
        <dbReference type="PROSITE" id="PS50850"/>
    </source>
</evidence>
<evidence type="ECO:0000256" key="18">
    <source>
        <dbReference type="ARBA" id="ARBA00051403"/>
    </source>
</evidence>
<evidence type="ECO:0000256" key="12">
    <source>
        <dbReference type="ARBA" id="ARBA00023180"/>
    </source>
</evidence>
<comment type="catalytic activity">
    <reaction evidence="16">
        <text>L-aspartate(out) = L-aspartate(in)</text>
        <dbReference type="Rhea" id="RHEA:66332"/>
        <dbReference type="ChEBI" id="CHEBI:29991"/>
    </reaction>
    <physiologicalReaction direction="left-to-right" evidence="16">
        <dbReference type="Rhea" id="RHEA:66333"/>
    </physiologicalReaction>
</comment>
<dbReference type="InParanoid" id="A0A6J0BTY4"/>
<evidence type="ECO:0000256" key="5">
    <source>
        <dbReference type="ARBA" id="ARBA00022448"/>
    </source>
</evidence>
<keyword evidence="10" id="KW-0770">Synapse</keyword>
<organism evidence="30">
    <name type="scientific">Neodiprion lecontei</name>
    <name type="common">Redheaded pine sawfly</name>
    <dbReference type="NCBI Taxonomy" id="441921"/>
    <lineage>
        <taxon>Eukaryota</taxon>
        <taxon>Metazoa</taxon>
        <taxon>Ecdysozoa</taxon>
        <taxon>Arthropoda</taxon>
        <taxon>Hexapoda</taxon>
        <taxon>Insecta</taxon>
        <taxon>Pterygota</taxon>
        <taxon>Neoptera</taxon>
        <taxon>Endopterygota</taxon>
        <taxon>Hymenoptera</taxon>
        <taxon>Tenthredinoidea</taxon>
        <taxon>Diprionidae</taxon>
        <taxon>Diprioninae</taxon>
        <taxon>Neodiprion</taxon>
    </lineage>
</organism>